<feature type="compositionally biased region" description="Acidic residues" evidence="1">
    <location>
        <begin position="80"/>
        <end position="92"/>
    </location>
</feature>
<dbReference type="Proteomes" id="UP000002026">
    <property type="component" value="Chromosome"/>
</dbReference>
<sequence>MSNDFFNNHPFLGGMFDLDRDGSLDLGEAAFMGGMGAMFASEMERSTREAERESYPWDDDDDEYDEFGNRKRKKRRSDDPWDDDYDSEDDDW</sequence>
<keyword evidence="3" id="KW-1185">Reference proteome</keyword>
<evidence type="ECO:0000256" key="1">
    <source>
        <dbReference type="SAM" id="MobiDB-lite"/>
    </source>
</evidence>
<organism evidence="2 3">
    <name type="scientific">Slackia heliotrinireducens (strain ATCC 29202 / DSM 20476 / NCTC 11029 / RHS 1)</name>
    <name type="common">Peptococcus heliotrinreducens</name>
    <dbReference type="NCBI Taxonomy" id="471855"/>
    <lineage>
        <taxon>Bacteria</taxon>
        <taxon>Bacillati</taxon>
        <taxon>Actinomycetota</taxon>
        <taxon>Coriobacteriia</taxon>
        <taxon>Eggerthellales</taxon>
        <taxon>Eggerthellaceae</taxon>
        <taxon>Slackia</taxon>
    </lineage>
</organism>
<feature type="compositionally biased region" description="Acidic residues" evidence="1">
    <location>
        <begin position="56"/>
        <end position="66"/>
    </location>
</feature>
<feature type="compositionally biased region" description="Basic and acidic residues" evidence="1">
    <location>
        <begin position="42"/>
        <end position="55"/>
    </location>
</feature>
<proteinExistence type="predicted"/>
<dbReference type="RefSeq" id="WP_012798534.1">
    <property type="nucleotide sequence ID" value="NC_013165.1"/>
</dbReference>
<gene>
    <name evidence="2" type="ordered locus">Shel_14110</name>
</gene>
<dbReference type="STRING" id="471855.Shel_14110"/>
<dbReference type="AlphaFoldDB" id="C7N697"/>
<dbReference type="EMBL" id="CP001684">
    <property type="protein sequence ID" value="ACV22432.1"/>
    <property type="molecule type" value="Genomic_DNA"/>
</dbReference>
<dbReference type="HOGENOM" id="CLU_2411614_0_0_11"/>
<reference evidence="2 3" key="1">
    <citation type="journal article" date="2009" name="Stand. Genomic Sci.">
        <title>Complete genome sequence of Slackia heliotrinireducens type strain (RHS 1).</title>
        <authorList>
            <person name="Pukall R."/>
            <person name="Lapidus A."/>
            <person name="Nolan M."/>
            <person name="Copeland A."/>
            <person name="Glavina Del Rio T."/>
            <person name="Lucas S."/>
            <person name="Chen F."/>
            <person name="Tice H."/>
            <person name="Cheng J.F."/>
            <person name="Chertkov O."/>
            <person name="Bruce D."/>
            <person name="Goodwin L."/>
            <person name="Kuske C."/>
            <person name="Brettin T."/>
            <person name="Detter J.C."/>
            <person name="Han C."/>
            <person name="Pitluck S."/>
            <person name="Pati A."/>
            <person name="Mavrommatis K."/>
            <person name="Ivanova N."/>
            <person name="Ovchinnikova G."/>
            <person name="Chen A."/>
            <person name="Palaniappan K."/>
            <person name="Schneider S."/>
            <person name="Rohde M."/>
            <person name="Chain P."/>
            <person name="D'haeseleer P."/>
            <person name="Goker M."/>
            <person name="Bristow J."/>
            <person name="Eisen J.A."/>
            <person name="Markowitz V."/>
            <person name="Kyrpides N.C."/>
            <person name="Klenk H.P."/>
            <person name="Hugenholtz P."/>
        </authorList>
    </citation>
    <scope>NUCLEOTIDE SEQUENCE [LARGE SCALE GENOMIC DNA]</scope>
    <source>
        <strain evidence="3">ATCC 29202 / DSM 20476 / NCTC 11029 / RHS 1</strain>
    </source>
</reference>
<feature type="region of interest" description="Disordered" evidence="1">
    <location>
        <begin position="42"/>
        <end position="92"/>
    </location>
</feature>
<dbReference type="KEGG" id="shi:Shel_14110"/>
<accession>C7N697</accession>
<name>C7N697_SLAHD</name>
<evidence type="ECO:0000313" key="2">
    <source>
        <dbReference type="EMBL" id="ACV22432.1"/>
    </source>
</evidence>
<evidence type="ECO:0000313" key="3">
    <source>
        <dbReference type="Proteomes" id="UP000002026"/>
    </source>
</evidence>
<protein>
    <submittedName>
        <fullName evidence="2">Uncharacterized protein</fullName>
    </submittedName>
</protein>